<dbReference type="PANTHER" id="PTHR33696">
    <property type="entry name" value="T22J18.15-RELATED"/>
    <property type="match status" value="1"/>
</dbReference>
<gene>
    <name evidence="2" type="ORF">SDJN03_04718</name>
</gene>
<keyword evidence="3" id="KW-1185">Reference proteome</keyword>
<dbReference type="EMBL" id="JAGKQH010000003">
    <property type="protein sequence ID" value="KAG6604109.1"/>
    <property type="molecule type" value="Genomic_DNA"/>
</dbReference>
<protein>
    <submittedName>
        <fullName evidence="2">Uncharacterized protein</fullName>
    </submittedName>
</protein>
<organism evidence="2 3">
    <name type="scientific">Cucurbita argyrosperma subsp. sororia</name>
    <dbReference type="NCBI Taxonomy" id="37648"/>
    <lineage>
        <taxon>Eukaryota</taxon>
        <taxon>Viridiplantae</taxon>
        <taxon>Streptophyta</taxon>
        <taxon>Embryophyta</taxon>
        <taxon>Tracheophyta</taxon>
        <taxon>Spermatophyta</taxon>
        <taxon>Magnoliopsida</taxon>
        <taxon>eudicotyledons</taxon>
        <taxon>Gunneridae</taxon>
        <taxon>Pentapetalae</taxon>
        <taxon>rosids</taxon>
        <taxon>fabids</taxon>
        <taxon>Cucurbitales</taxon>
        <taxon>Cucurbitaceae</taxon>
        <taxon>Cucurbiteae</taxon>
        <taxon>Cucurbita</taxon>
    </lineage>
</organism>
<comment type="caution">
    <text evidence="2">The sequence shown here is derived from an EMBL/GenBank/DDBJ whole genome shotgun (WGS) entry which is preliminary data.</text>
</comment>
<evidence type="ECO:0000313" key="2">
    <source>
        <dbReference type="EMBL" id="KAG6604109.1"/>
    </source>
</evidence>
<feature type="region of interest" description="Disordered" evidence="1">
    <location>
        <begin position="38"/>
        <end position="74"/>
    </location>
</feature>
<feature type="non-terminal residue" evidence="2">
    <location>
        <position position="1"/>
    </location>
</feature>
<accession>A0AAV6NW98</accession>
<sequence length="128" mass="14445">MNHRKVLSQRNLPFSWEQNPARSKFYFRDFQALALQPSPSSTYHRGDSEFDVVSKIPPPPYRQQPRSIRNASAKEDDPFLMAYKECTKSVKNGSFVERGNKGAAAVSKKSPEPKLGCSFLRVLNGPSL</sequence>
<dbReference type="AlphaFoldDB" id="A0AAV6NW98"/>
<name>A0AAV6NW98_9ROSI</name>
<evidence type="ECO:0000256" key="1">
    <source>
        <dbReference type="SAM" id="MobiDB-lite"/>
    </source>
</evidence>
<reference evidence="2 3" key="1">
    <citation type="journal article" date="2021" name="Hortic Res">
        <title>The domestication of Cucurbita argyrosperma as revealed by the genome of its wild relative.</title>
        <authorList>
            <person name="Barrera-Redondo J."/>
            <person name="Sanchez-de la Vega G."/>
            <person name="Aguirre-Liguori J.A."/>
            <person name="Castellanos-Morales G."/>
            <person name="Gutierrez-Guerrero Y.T."/>
            <person name="Aguirre-Dugua X."/>
            <person name="Aguirre-Planter E."/>
            <person name="Tenaillon M.I."/>
            <person name="Lira-Saade R."/>
            <person name="Eguiarte L.E."/>
        </authorList>
    </citation>
    <scope>NUCLEOTIDE SEQUENCE [LARGE SCALE GENOMIC DNA]</scope>
    <source>
        <strain evidence="2">JBR-2021</strain>
    </source>
</reference>
<evidence type="ECO:0000313" key="3">
    <source>
        <dbReference type="Proteomes" id="UP000685013"/>
    </source>
</evidence>
<proteinExistence type="predicted"/>
<dbReference type="PANTHER" id="PTHR33696:SF3">
    <property type="entry name" value="FLZ-TYPE DOMAIN-CONTAINING PROTEIN"/>
    <property type="match status" value="1"/>
</dbReference>
<dbReference type="Proteomes" id="UP000685013">
    <property type="component" value="Chromosome 3"/>
</dbReference>